<dbReference type="AlphaFoldDB" id="A0A6J4V244"/>
<gene>
    <name evidence="1" type="ORF">AVDCRST_MAG88-1969</name>
</gene>
<sequence length="90" mass="9680">MDADERKLDGNVAGGVLGAVFPFEMTSALTICAGCGHERAVGELAVYLHPLGTIVRCPGCDTAQIRVAEIRGHYWLDLRGVRAMRIASRP</sequence>
<reference evidence="1" key="1">
    <citation type="submission" date="2020-02" db="EMBL/GenBank/DDBJ databases">
        <authorList>
            <person name="Meier V. D."/>
        </authorList>
    </citation>
    <scope>NUCLEOTIDE SEQUENCE</scope>
    <source>
        <strain evidence="1">AVDCRST_MAG88</strain>
    </source>
</reference>
<organism evidence="1">
    <name type="scientific">uncultured Thermomicrobiales bacterium</name>
    <dbReference type="NCBI Taxonomy" id="1645740"/>
    <lineage>
        <taxon>Bacteria</taxon>
        <taxon>Pseudomonadati</taxon>
        <taxon>Thermomicrobiota</taxon>
        <taxon>Thermomicrobia</taxon>
        <taxon>Thermomicrobiales</taxon>
        <taxon>environmental samples</taxon>
    </lineage>
</organism>
<name>A0A6J4V244_9BACT</name>
<protein>
    <submittedName>
        <fullName evidence="1">Uncharacterized protein</fullName>
    </submittedName>
</protein>
<dbReference type="EMBL" id="CADCWM010000530">
    <property type="protein sequence ID" value="CAA9566812.1"/>
    <property type="molecule type" value="Genomic_DNA"/>
</dbReference>
<proteinExistence type="predicted"/>
<dbReference type="Pfam" id="PF20120">
    <property type="entry name" value="DUF6510"/>
    <property type="match status" value="1"/>
</dbReference>
<accession>A0A6J4V244</accession>
<dbReference type="InterPro" id="IPR045423">
    <property type="entry name" value="DUF6510"/>
</dbReference>
<evidence type="ECO:0000313" key="1">
    <source>
        <dbReference type="EMBL" id="CAA9566812.1"/>
    </source>
</evidence>